<dbReference type="RefSeq" id="WP_341467664.1">
    <property type="nucleotide sequence ID" value="NZ_CP128399.1"/>
</dbReference>
<sequence>MKITTTFFEEVEKQGINLRAIPNGYSYNYLLVLKSGIRAIPRSKRLHKWMSSVVGKPIDEIIKYEYEAGDDPEKWGTHLWSILESKGITLTQATGRYSLSYLSMLRSGKRTLPVADEGVKFRKWASELLNMPEADIFFRLPFTDKNVINPIVNTLENRLVQS</sequence>
<evidence type="ECO:0000313" key="1">
    <source>
        <dbReference type="EMBL" id="NWJ46410.1"/>
    </source>
</evidence>
<evidence type="ECO:0000313" key="2">
    <source>
        <dbReference type="EMBL" id="WJW65779.1"/>
    </source>
</evidence>
<reference evidence="2" key="2">
    <citation type="journal article" date="2024" name="Nature">
        <title>Anoxygenic phototroph of the Chloroflexota uses a type I reaction centre.</title>
        <authorList>
            <person name="Tsuji J.M."/>
            <person name="Shaw N.A."/>
            <person name="Nagashima S."/>
            <person name="Venkiteswaran J.J."/>
            <person name="Schiff S.L."/>
            <person name="Watanabe T."/>
            <person name="Fukui M."/>
            <person name="Hanada S."/>
            <person name="Tank M."/>
            <person name="Neufeld J.D."/>
        </authorList>
    </citation>
    <scope>NUCLEOTIDE SEQUENCE</scope>
    <source>
        <strain evidence="2">L227-S17</strain>
    </source>
</reference>
<reference evidence="1 3" key="1">
    <citation type="submission" date="2020-06" db="EMBL/GenBank/DDBJ databases">
        <title>Anoxygenic phototrophic Chloroflexota member uses a Type I reaction center.</title>
        <authorList>
            <person name="Tsuji J.M."/>
            <person name="Shaw N.A."/>
            <person name="Nagashima S."/>
            <person name="Venkiteswaran J."/>
            <person name="Schiff S.L."/>
            <person name="Hanada S."/>
            <person name="Tank M."/>
            <person name="Neufeld J.D."/>
        </authorList>
    </citation>
    <scope>NUCLEOTIDE SEQUENCE [LARGE SCALE GENOMIC DNA]</scope>
    <source>
        <strain evidence="1">L227-S17</strain>
    </source>
</reference>
<evidence type="ECO:0000313" key="4">
    <source>
        <dbReference type="Proteomes" id="UP001431572"/>
    </source>
</evidence>
<dbReference type="EMBL" id="JACATZ010000001">
    <property type="protein sequence ID" value="NWJ46410.1"/>
    <property type="molecule type" value="Genomic_DNA"/>
</dbReference>
<accession>A0A8T7M2D2</accession>
<evidence type="ECO:0000313" key="3">
    <source>
        <dbReference type="Proteomes" id="UP000521676"/>
    </source>
</evidence>
<dbReference type="Proteomes" id="UP000521676">
    <property type="component" value="Unassembled WGS sequence"/>
</dbReference>
<proteinExistence type="predicted"/>
<organism evidence="1 3">
    <name type="scientific">Candidatus Chlorohelix allophototropha</name>
    <dbReference type="NCBI Taxonomy" id="3003348"/>
    <lineage>
        <taxon>Bacteria</taxon>
        <taxon>Bacillati</taxon>
        <taxon>Chloroflexota</taxon>
        <taxon>Chloroflexia</taxon>
        <taxon>Candidatus Chloroheliales</taxon>
        <taxon>Candidatus Chloroheliaceae</taxon>
        <taxon>Candidatus Chlorohelix</taxon>
    </lineage>
</organism>
<name>A0A8T7M2D2_9CHLR</name>
<dbReference type="AlphaFoldDB" id="A0A8T7M2D2"/>
<gene>
    <name evidence="1" type="ORF">HXX08_11075</name>
    <name evidence="2" type="ORF">OZ401_001558</name>
</gene>
<dbReference type="EMBL" id="CP128399">
    <property type="protein sequence ID" value="WJW65779.1"/>
    <property type="molecule type" value="Genomic_DNA"/>
</dbReference>
<keyword evidence="4" id="KW-1185">Reference proteome</keyword>
<dbReference type="Proteomes" id="UP001431572">
    <property type="component" value="Chromosome 1"/>
</dbReference>
<protein>
    <submittedName>
        <fullName evidence="1">Uncharacterized protein</fullName>
    </submittedName>
</protein>